<evidence type="ECO:0000313" key="11">
    <source>
        <dbReference type="EMBL" id="MBS7824950.1"/>
    </source>
</evidence>
<dbReference type="PROSITE" id="PS51705">
    <property type="entry name" value="G_HFLX"/>
    <property type="match status" value="1"/>
</dbReference>
<reference evidence="11" key="1">
    <citation type="submission" date="2021-03" db="EMBL/GenBank/DDBJ databases">
        <title>Identification and antibiotic profiling of Wohlfahrtiimonas chitiniclastica, an underestimated human pathogen.</title>
        <authorList>
            <person name="Kopf A."/>
            <person name="Bunk B."/>
            <person name="Coldewey S."/>
            <person name="Gunzer F."/>
            <person name="Riedel T."/>
            <person name="Schroettner P."/>
        </authorList>
    </citation>
    <scope>NUCLEOTIDE SEQUENCE</scope>
    <source>
        <strain evidence="11">DSM 100917</strain>
    </source>
</reference>
<comment type="subcellular location">
    <subcellularLocation>
        <location evidence="6">Cytoplasm</location>
    </subcellularLocation>
    <text evidence="6">May associate with membranes.</text>
</comment>
<evidence type="ECO:0000259" key="10">
    <source>
        <dbReference type="PROSITE" id="PS51705"/>
    </source>
</evidence>
<dbReference type="EMBL" id="JAGIBU010000005">
    <property type="protein sequence ID" value="MBS7824950.1"/>
    <property type="molecule type" value="Genomic_DNA"/>
</dbReference>
<evidence type="ECO:0000256" key="9">
    <source>
        <dbReference type="SAM" id="Coils"/>
    </source>
</evidence>
<sequence length="429" mass="47930">MFENESQTRSGDQAVLVSLQTQDAHAEEIVEFQELVKAADVSELTLIKGKLATPNQKYFLGLGKVEEVLEAVNALEANVVIVNHELSPSQNRNLERFLKVRVVDRTALILDIFAQRAESFEGKLQVELAQLTHISSRLVRMWTHLDSLRGGSVGLRGPGESQLEMDKRMIGLRIKQLKRKLEKVQQTRAQGQALRNRLGVPVVALVGYTNAGKSSLFNRLTDAGTYVEDKLFATLDPKHRTLFLENIGDVVLIDTVGFISKLPHELVTAFHSTLQSAADADLLLEVIDAGDPEREFKSEQVANVLVDIGAEAVPRIQVNNKIDLLENVEPHVIYNDEQQPSAVWISAEKDLGIQALKDAIGDYFKDQHVTKNVVLPPSQGRLRAKLFALNAVKNESVNEQGEFEMALLMHKAEWDRLLKHDVDAQKYLN</sequence>
<feature type="binding site" evidence="7">
    <location>
        <begin position="232"/>
        <end position="236"/>
    </location>
    <ligand>
        <name>GTP</name>
        <dbReference type="ChEBI" id="CHEBI:37565"/>
    </ligand>
</feature>
<keyword evidence="4 8" id="KW-0460">Magnesium</keyword>
<dbReference type="InterPro" id="IPR027417">
    <property type="entry name" value="P-loop_NTPase"/>
</dbReference>
<accession>A0AB35BXE1</accession>
<dbReference type="InterPro" id="IPR030394">
    <property type="entry name" value="G_HFLX_dom"/>
</dbReference>
<name>A0AB35BXE1_9GAMM</name>
<dbReference type="PANTHER" id="PTHR10229">
    <property type="entry name" value="GTP-BINDING PROTEIN HFLX"/>
    <property type="match status" value="1"/>
</dbReference>
<dbReference type="PRINTS" id="PR00326">
    <property type="entry name" value="GTP1OBG"/>
</dbReference>
<dbReference type="PIRSF" id="PIRSF006809">
    <property type="entry name" value="GTP-binding_hflX_prd"/>
    <property type="match status" value="1"/>
</dbReference>
<keyword evidence="5 6" id="KW-0342">GTP-binding</keyword>
<dbReference type="InterPro" id="IPR006073">
    <property type="entry name" value="GTP-bd"/>
</dbReference>
<dbReference type="AlphaFoldDB" id="A0AB35BXE1"/>
<feature type="binding site" evidence="7">
    <location>
        <begin position="207"/>
        <end position="214"/>
    </location>
    <ligand>
        <name>GTP</name>
        <dbReference type="ChEBI" id="CHEBI:37565"/>
    </ligand>
</feature>
<dbReference type="InterPro" id="IPR042108">
    <property type="entry name" value="GTPase_HflX_N_sf"/>
</dbReference>
<dbReference type="GO" id="GO:0046872">
    <property type="term" value="F:metal ion binding"/>
    <property type="evidence" value="ECO:0007669"/>
    <property type="project" value="UniProtKB-KW"/>
</dbReference>
<dbReference type="Pfam" id="PF16360">
    <property type="entry name" value="GTP-bdg_M"/>
    <property type="match status" value="1"/>
</dbReference>
<evidence type="ECO:0000256" key="3">
    <source>
        <dbReference type="ARBA" id="ARBA00022741"/>
    </source>
</evidence>
<evidence type="ECO:0000256" key="7">
    <source>
        <dbReference type="PIRSR" id="PIRSR006809-1"/>
    </source>
</evidence>
<dbReference type="SUPFAM" id="SSF54980">
    <property type="entry name" value="EF-G C-terminal domain-like"/>
    <property type="match status" value="1"/>
</dbReference>
<dbReference type="SUPFAM" id="SSF52540">
    <property type="entry name" value="P-loop containing nucleoside triphosphate hydrolases"/>
    <property type="match status" value="1"/>
</dbReference>
<comment type="function">
    <text evidence="6">GTPase that associates with the 50S ribosomal subunit and may have a role during protein synthesis or ribosome biogenesis.</text>
</comment>
<proteinExistence type="inferred from homology"/>
<feature type="binding site" evidence="7">
    <location>
        <begin position="254"/>
        <end position="257"/>
    </location>
    <ligand>
        <name>GTP</name>
        <dbReference type="ChEBI" id="CHEBI:37565"/>
    </ligand>
</feature>
<feature type="binding site" evidence="8">
    <location>
        <position position="214"/>
    </location>
    <ligand>
        <name>Mg(2+)</name>
        <dbReference type="ChEBI" id="CHEBI:18420"/>
    </ligand>
</feature>
<evidence type="ECO:0000256" key="8">
    <source>
        <dbReference type="PIRSR" id="PIRSR006809-2"/>
    </source>
</evidence>
<dbReference type="Gene3D" id="6.10.250.2860">
    <property type="match status" value="1"/>
</dbReference>
<organism evidence="11 12">
    <name type="scientific">Wohlfahrtiimonas chitiniclastica</name>
    <dbReference type="NCBI Taxonomy" id="400946"/>
    <lineage>
        <taxon>Bacteria</taxon>
        <taxon>Pseudomonadati</taxon>
        <taxon>Pseudomonadota</taxon>
        <taxon>Gammaproteobacteria</taxon>
        <taxon>Cardiobacteriales</taxon>
        <taxon>Ignatzschineriaceae</taxon>
        <taxon>Wohlfahrtiimonas</taxon>
    </lineage>
</organism>
<keyword evidence="1 6" id="KW-0963">Cytoplasm</keyword>
<comment type="similarity">
    <text evidence="6">Belongs to the TRAFAC class OBG-HflX-like GTPase superfamily. HflX GTPase family.</text>
</comment>
<keyword evidence="9" id="KW-0175">Coiled coil</keyword>
<keyword evidence="3 6" id="KW-0547">Nucleotide-binding</keyword>
<dbReference type="RefSeq" id="WP_094493041.1">
    <property type="nucleotide sequence ID" value="NZ_JAGIBR010000008.1"/>
</dbReference>
<dbReference type="InterPro" id="IPR032305">
    <property type="entry name" value="GTP-bd_M"/>
</dbReference>
<dbReference type="GO" id="GO:0005525">
    <property type="term" value="F:GTP binding"/>
    <property type="evidence" value="ECO:0007669"/>
    <property type="project" value="UniProtKB-UniRule"/>
</dbReference>
<dbReference type="InterPro" id="IPR025121">
    <property type="entry name" value="GTPase_HflX_N"/>
</dbReference>
<dbReference type="NCBIfam" id="NF008280">
    <property type="entry name" value="PRK11058.1"/>
    <property type="match status" value="1"/>
</dbReference>
<protein>
    <recommendedName>
        <fullName evidence="6">GTPase HflX</fullName>
    </recommendedName>
    <alternativeName>
        <fullName evidence="6">GTP-binding protein HflX</fullName>
    </alternativeName>
</protein>
<evidence type="ECO:0000256" key="1">
    <source>
        <dbReference type="ARBA" id="ARBA00022490"/>
    </source>
</evidence>
<comment type="cofactor">
    <cofactor evidence="8">
        <name>Mg(2+)</name>
        <dbReference type="ChEBI" id="CHEBI:18420"/>
    </cofactor>
</comment>
<feature type="binding site" evidence="7">
    <location>
        <begin position="320"/>
        <end position="323"/>
    </location>
    <ligand>
        <name>GTP</name>
        <dbReference type="ChEBI" id="CHEBI:37565"/>
    </ligand>
</feature>
<dbReference type="GO" id="GO:0005737">
    <property type="term" value="C:cytoplasm"/>
    <property type="evidence" value="ECO:0007669"/>
    <property type="project" value="UniProtKB-SubCell"/>
</dbReference>
<dbReference type="InterPro" id="IPR016496">
    <property type="entry name" value="GTPase_HflX"/>
</dbReference>
<evidence type="ECO:0000256" key="5">
    <source>
        <dbReference type="ARBA" id="ARBA00023134"/>
    </source>
</evidence>
<dbReference type="GO" id="GO:0043022">
    <property type="term" value="F:ribosome binding"/>
    <property type="evidence" value="ECO:0007669"/>
    <property type="project" value="TreeGrafter"/>
</dbReference>
<dbReference type="GO" id="GO:0003924">
    <property type="term" value="F:GTPase activity"/>
    <property type="evidence" value="ECO:0007669"/>
    <property type="project" value="UniProtKB-UniRule"/>
</dbReference>
<dbReference type="NCBIfam" id="TIGR03156">
    <property type="entry name" value="GTP_HflX"/>
    <property type="match status" value="1"/>
</dbReference>
<dbReference type="CDD" id="cd01878">
    <property type="entry name" value="HflX"/>
    <property type="match status" value="1"/>
</dbReference>
<feature type="domain" description="Hflx-type G" evidence="10">
    <location>
        <begin position="201"/>
        <end position="368"/>
    </location>
</feature>
<evidence type="ECO:0000256" key="6">
    <source>
        <dbReference type="HAMAP-Rule" id="MF_00900"/>
    </source>
</evidence>
<dbReference type="Proteomes" id="UP000680020">
    <property type="component" value="Unassembled WGS sequence"/>
</dbReference>
<dbReference type="HAMAP" id="MF_00900">
    <property type="entry name" value="GTPase_HflX"/>
    <property type="match status" value="1"/>
</dbReference>
<dbReference type="Gene3D" id="3.40.50.300">
    <property type="entry name" value="P-loop containing nucleotide triphosphate hydrolases"/>
    <property type="match status" value="1"/>
</dbReference>
<dbReference type="FunFam" id="3.40.50.11060:FF:000001">
    <property type="entry name" value="GTPase HflX"/>
    <property type="match status" value="1"/>
</dbReference>
<evidence type="ECO:0000313" key="12">
    <source>
        <dbReference type="Proteomes" id="UP000680020"/>
    </source>
</evidence>
<comment type="caution">
    <text evidence="11">The sequence shown here is derived from an EMBL/GenBank/DDBJ whole genome shotgun (WGS) entry which is preliminary data.</text>
</comment>
<keyword evidence="2 8" id="KW-0479">Metal-binding</keyword>
<dbReference type="Pfam" id="PF01926">
    <property type="entry name" value="MMR_HSR1"/>
    <property type="match status" value="1"/>
</dbReference>
<evidence type="ECO:0000256" key="2">
    <source>
        <dbReference type="ARBA" id="ARBA00022723"/>
    </source>
</evidence>
<gene>
    <name evidence="6 11" type="primary">hflX</name>
    <name evidence="11" type="ORF">J7561_07000</name>
</gene>
<keyword evidence="11" id="KW-0378">Hydrolase</keyword>
<dbReference type="InterPro" id="IPR035647">
    <property type="entry name" value="EFG_III/V"/>
</dbReference>
<feature type="coiled-coil region" evidence="9">
    <location>
        <begin position="167"/>
        <end position="197"/>
    </location>
</feature>
<dbReference type="Gene3D" id="3.40.50.11060">
    <property type="entry name" value="GTPase HflX, N-terminal domain"/>
    <property type="match status" value="1"/>
</dbReference>
<dbReference type="PANTHER" id="PTHR10229:SF0">
    <property type="entry name" value="GTP-BINDING PROTEIN 6-RELATED"/>
    <property type="match status" value="1"/>
</dbReference>
<comment type="subunit">
    <text evidence="6">Monomer. Associates with the 50S ribosomal subunit.</text>
</comment>
<feature type="binding site" evidence="8">
    <location>
        <position position="234"/>
    </location>
    <ligand>
        <name>Mg(2+)</name>
        <dbReference type="ChEBI" id="CHEBI:18420"/>
    </ligand>
</feature>
<dbReference type="Pfam" id="PF13167">
    <property type="entry name" value="GTP-bdg_N"/>
    <property type="match status" value="1"/>
</dbReference>
<dbReference type="GO" id="GO:0097216">
    <property type="term" value="F:guanosine tetraphosphate binding"/>
    <property type="evidence" value="ECO:0007669"/>
    <property type="project" value="UniProtKB-ARBA"/>
</dbReference>
<evidence type="ECO:0000256" key="4">
    <source>
        <dbReference type="ARBA" id="ARBA00022842"/>
    </source>
</evidence>